<feature type="non-terminal residue" evidence="1">
    <location>
        <position position="148"/>
    </location>
</feature>
<dbReference type="PANTHER" id="PTHR42866">
    <property type="entry name" value="3-DEOXY-MANNO-OCTULOSONATE CYTIDYLYLTRANSFERASE"/>
    <property type="match status" value="1"/>
</dbReference>
<dbReference type="Gene3D" id="3.90.550.10">
    <property type="entry name" value="Spore Coat Polysaccharide Biosynthesis Protein SpsA, Chain A"/>
    <property type="match status" value="1"/>
</dbReference>
<proteinExistence type="predicted"/>
<dbReference type="Pfam" id="PF02348">
    <property type="entry name" value="CTP_transf_3"/>
    <property type="match status" value="1"/>
</dbReference>
<dbReference type="InterPro" id="IPR029044">
    <property type="entry name" value="Nucleotide-diphossugar_trans"/>
</dbReference>
<dbReference type="InterPro" id="IPR003329">
    <property type="entry name" value="Cytidylyl_trans"/>
</dbReference>
<comment type="caution">
    <text evidence="1">The sequence shown here is derived from an EMBL/GenBank/DDBJ whole genome shotgun (WGS) entry which is preliminary data.</text>
</comment>
<reference evidence="1" key="1">
    <citation type="journal article" date="2014" name="Front. Microbiol.">
        <title>High frequency of phylogenetically diverse reductive dehalogenase-homologous genes in deep subseafloor sedimentary metagenomes.</title>
        <authorList>
            <person name="Kawai M."/>
            <person name="Futagami T."/>
            <person name="Toyoda A."/>
            <person name="Takaki Y."/>
            <person name="Nishi S."/>
            <person name="Hori S."/>
            <person name="Arai W."/>
            <person name="Tsubouchi T."/>
            <person name="Morono Y."/>
            <person name="Uchiyama I."/>
            <person name="Ito T."/>
            <person name="Fujiyama A."/>
            <person name="Inagaki F."/>
            <person name="Takami H."/>
        </authorList>
    </citation>
    <scope>NUCLEOTIDE SEQUENCE</scope>
    <source>
        <strain evidence="1">Expedition CK06-06</strain>
    </source>
</reference>
<dbReference type="PANTHER" id="PTHR42866:SF1">
    <property type="entry name" value="SPORE COAT POLYSACCHARIDE BIOSYNTHESIS PROTEIN SPSF"/>
    <property type="match status" value="1"/>
</dbReference>
<dbReference type="AlphaFoldDB" id="X1J7Z4"/>
<dbReference type="EMBL" id="BARU01039092">
    <property type="protein sequence ID" value="GAH77625.1"/>
    <property type="molecule type" value="Genomic_DNA"/>
</dbReference>
<sequence length="148" mass="17027">MKIAAIIQARLGSTRFPRKVMKDISGKPMLQHVIERLTNCQLINEIIIAIAQEENKSLPHLVQKCGVRSFVGNTEDVLDRYYQTAKKYKVDAIVRVTSDCPLIDPKIVDKVIAFYLKQRDTIDYVSNRLKLSYPRGLDTEIFSFQVLR</sequence>
<evidence type="ECO:0000313" key="1">
    <source>
        <dbReference type="EMBL" id="GAH77625.1"/>
    </source>
</evidence>
<gene>
    <name evidence="1" type="ORF">S03H2_60636</name>
</gene>
<organism evidence="1">
    <name type="scientific">marine sediment metagenome</name>
    <dbReference type="NCBI Taxonomy" id="412755"/>
    <lineage>
        <taxon>unclassified sequences</taxon>
        <taxon>metagenomes</taxon>
        <taxon>ecological metagenomes</taxon>
    </lineage>
</organism>
<dbReference type="SUPFAM" id="SSF53448">
    <property type="entry name" value="Nucleotide-diphospho-sugar transferases"/>
    <property type="match status" value="1"/>
</dbReference>
<evidence type="ECO:0008006" key="2">
    <source>
        <dbReference type="Google" id="ProtNLM"/>
    </source>
</evidence>
<protein>
    <recommendedName>
        <fullName evidence="2">Acylneuraminate cytidylyltransferase</fullName>
    </recommendedName>
</protein>
<name>X1J7Z4_9ZZZZ</name>
<dbReference type="GO" id="GO:0005829">
    <property type="term" value="C:cytosol"/>
    <property type="evidence" value="ECO:0007669"/>
    <property type="project" value="TreeGrafter"/>
</dbReference>
<accession>X1J7Z4</accession>